<name>A0A1I7B670_9HYPH</name>
<evidence type="ECO:0000256" key="1">
    <source>
        <dbReference type="SAM" id="Coils"/>
    </source>
</evidence>
<feature type="domain" description="DUF8038" evidence="2">
    <location>
        <begin position="271"/>
        <end position="424"/>
    </location>
</feature>
<evidence type="ECO:0000259" key="2">
    <source>
        <dbReference type="Pfam" id="PF26124"/>
    </source>
</evidence>
<dbReference type="Pfam" id="PF26124">
    <property type="entry name" value="DUF8038"/>
    <property type="match status" value="1"/>
</dbReference>
<evidence type="ECO:0000313" key="4">
    <source>
        <dbReference type="Proteomes" id="UP000183371"/>
    </source>
</evidence>
<sequence>MLDNEASPWKLSLQDWNETMPLIDLPIFELTPEEHQWTEEMFKLLHINVGSEAPTEGGEVTQEGSGELEVTYPPGFERLEDQIDELYSKSEVVKNDKSLSSNYKKIDKAIQSSLKTVVAAIHDRNEETMASAMNILQRCISEFSNLINDGERILQELSSEVVGVRDEWAVLADRREDFVRRCYFSKAAAKKLNKFVAVCEALGKDLNNADSCIRQKKIDLLQQVLKAGTKNLQRLRQEVDKLEDAVSTKPAAKRLSDEKLHEGLTSDYSKKKESWQPQVCYNAAMKVGVIEGNLPEFMRQSLIKEKKVNGYPAGFKKLMGVTAETVEKKFDHSKIEESGILNFVDDATGQISHTAYLQKTDKNTLEIYHANCQTLDLALLAKGQNIPKVGLVTHYELSDPDTQSRFQGWLDQGFSFKHTPASDLK</sequence>
<evidence type="ECO:0000313" key="3">
    <source>
        <dbReference type="EMBL" id="SFT82645.1"/>
    </source>
</evidence>
<dbReference type="EMBL" id="FPBD01000003">
    <property type="protein sequence ID" value="SFT82645.1"/>
    <property type="molecule type" value="Genomic_DNA"/>
</dbReference>
<dbReference type="Proteomes" id="UP000183371">
    <property type="component" value="Unassembled WGS sequence"/>
</dbReference>
<organism evidence="3 4">
    <name type="scientific">Pseudovibrio denitrificans</name>
    <dbReference type="NCBI Taxonomy" id="258256"/>
    <lineage>
        <taxon>Bacteria</taxon>
        <taxon>Pseudomonadati</taxon>
        <taxon>Pseudomonadota</taxon>
        <taxon>Alphaproteobacteria</taxon>
        <taxon>Hyphomicrobiales</taxon>
        <taxon>Stappiaceae</taxon>
        <taxon>Pseudovibrio</taxon>
    </lineage>
</organism>
<reference evidence="4" key="1">
    <citation type="submission" date="2016-10" db="EMBL/GenBank/DDBJ databases">
        <authorList>
            <person name="Varghese N."/>
            <person name="Submissions S."/>
        </authorList>
    </citation>
    <scope>NUCLEOTIDE SEQUENCE [LARGE SCALE GENOMIC DNA]</scope>
    <source>
        <strain evidence="4">DSM 17465</strain>
    </source>
</reference>
<protein>
    <recommendedName>
        <fullName evidence="2">DUF8038 domain-containing protein</fullName>
    </recommendedName>
</protein>
<dbReference type="AlphaFoldDB" id="A0A1I7B670"/>
<proteinExistence type="predicted"/>
<feature type="coiled-coil region" evidence="1">
    <location>
        <begin position="218"/>
        <end position="245"/>
    </location>
</feature>
<gene>
    <name evidence="3" type="ORF">SAMN05444141_103678</name>
</gene>
<dbReference type="RefSeq" id="WP_083416872.1">
    <property type="nucleotide sequence ID" value="NZ_FPBD01000003.1"/>
</dbReference>
<accession>A0A1I7B670</accession>
<dbReference type="InterPro" id="IPR058351">
    <property type="entry name" value="DUF8038"/>
</dbReference>
<keyword evidence="1" id="KW-0175">Coiled coil</keyword>
<keyword evidence="4" id="KW-1185">Reference proteome</keyword>